<gene>
    <name evidence="5" type="ORF">MEUPH1_LOCUS11894</name>
</gene>
<sequence length="542" mass="61586">MMSTLTGDTSRRRIAALSFLTNISLDGTHKDTNKLLFIKNNIMYQHQKSEMEFPSLPDIGMTNEENTCSESDIILKQMDTEFHGPVRLTKTRSLTSTPIKSNMNDKNCIDKFFELDSDKTSGRLPFRERLNTTGSDVTMESKKLAAYYRKRMIPQSLLSDDKSNTNFSSSESLGLALYKTNTLLQENSSSNQSMDIRVVRPTLQHRFKNERLVLVTPQKTPFLVYSLIPFKRSNRTIIVRCEQKKEPNRRRQTSGTRPLSAVNDIIDAFDLFGLEKGKDGQEISYSHLLIPSRIVEPKTPIEDMMLDTIQSKSHTLSRCISADVPENVAIGSGTYKMCTVQPASSPPKGDLTKVTTTEQDENGTALFSPSILDDPEFFAGKHRTLLTFISYMTSIIDYVRPADLKKELNDKFQDKFPHIELTLSKLRSIKREMRKITKPDATSDLLTIAQAYVFFERLLVKSLINKENRKLCAGACIILSAKLNDMKGEPLTNLIERTEIVFRLSRKDLMVSEFGVLVALEFGLHIPTHEIMPHYQRLLSES</sequence>
<evidence type="ECO:0008006" key="7">
    <source>
        <dbReference type="Google" id="ProtNLM"/>
    </source>
</evidence>
<dbReference type="Proteomes" id="UP001160148">
    <property type="component" value="Unassembled WGS sequence"/>
</dbReference>
<dbReference type="GO" id="GO:0051726">
    <property type="term" value="P:regulation of cell cycle"/>
    <property type="evidence" value="ECO:0007669"/>
    <property type="project" value="InterPro"/>
</dbReference>
<evidence type="ECO:0000256" key="3">
    <source>
        <dbReference type="ARBA" id="ARBA00022618"/>
    </source>
</evidence>
<dbReference type="PANTHER" id="PTHR22896:SF0">
    <property type="entry name" value="CYCLIN N-TERMINAL DOMAIN-CONTAINING PROTEIN"/>
    <property type="match status" value="1"/>
</dbReference>
<dbReference type="InterPro" id="IPR012388">
    <property type="entry name" value="CABLES1/2"/>
</dbReference>
<proteinExistence type="inferred from homology"/>
<dbReference type="Gene3D" id="1.10.472.10">
    <property type="entry name" value="Cyclin-like"/>
    <property type="match status" value="1"/>
</dbReference>
<evidence type="ECO:0000313" key="6">
    <source>
        <dbReference type="Proteomes" id="UP001160148"/>
    </source>
</evidence>
<protein>
    <recommendedName>
        <fullName evidence="7">Cyclin N-terminal domain-containing protein</fullName>
    </recommendedName>
</protein>
<comment type="similarity">
    <text evidence="1">Belongs to the cyclin family.</text>
</comment>
<dbReference type="PANTHER" id="PTHR22896">
    <property type="entry name" value="CDK5 AND ABL1 ENZYME SUBSTRATE 1"/>
    <property type="match status" value="1"/>
</dbReference>
<dbReference type="GO" id="GO:0051301">
    <property type="term" value="P:cell division"/>
    <property type="evidence" value="ECO:0007669"/>
    <property type="project" value="UniProtKB-KW"/>
</dbReference>
<reference evidence="5 6" key="1">
    <citation type="submission" date="2023-01" db="EMBL/GenBank/DDBJ databases">
        <authorList>
            <person name="Whitehead M."/>
        </authorList>
    </citation>
    <scope>NUCLEOTIDE SEQUENCE [LARGE SCALE GENOMIC DNA]</scope>
</reference>
<organism evidence="5 6">
    <name type="scientific">Macrosiphum euphorbiae</name>
    <name type="common">potato aphid</name>
    <dbReference type="NCBI Taxonomy" id="13131"/>
    <lineage>
        <taxon>Eukaryota</taxon>
        <taxon>Metazoa</taxon>
        <taxon>Ecdysozoa</taxon>
        <taxon>Arthropoda</taxon>
        <taxon>Hexapoda</taxon>
        <taxon>Insecta</taxon>
        <taxon>Pterygota</taxon>
        <taxon>Neoptera</taxon>
        <taxon>Paraneoptera</taxon>
        <taxon>Hemiptera</taxon>
        <taxon>Sternorrhyncha</taxon>
        <taxon>Aphidomorpha</taxon>
        <taxon>Aphidoidea</taxon>
        <taxon>Aphididae</taxon>
        <taxon>Macrosiphini</taxon>
        <taxon>Macrosiphum</taxon>
    </lineage>
</organism>
<dbReference type="PIRSF" id="PIRSF025798">
    <property type="entry name" value="Cables"/>
    <property type="match status" value="1"/>
</dbReference>
<accession>A0AAV0WJT7</accession>
<dbReference type="GO" id="GO:0005829">
    <property type="term" value="C:cytosol"/>
    <property type="evidence" value="ECO:0007669"/>
    <property type="project" value="UniProtKB-ARBA"/>
</dbReference>
<dbReference type="AlphaFoldDB" id="A0AAV0WJT7"/>
<dbReference type="CDD" id="cd20556">
    <property type="entry name" value="CYCLIN_CABLES"/>
    <property type="match status" value="1"/>
</dbReference>
<dbReference type="SUPFAM" id="SSF47954">
    <property type="entry name" value="Cyclin-like"/>
    <property type="match status" value="1"/>
</dbReference>
<evidence type="ECO:0000256" key="4">
    <source>
        <dbReference type="ARBA" id="ARBA00023306"/>
    </source>
</evidence>
<keyword evidence="6" id="KW-1185">Reference proteome</keyword>
<evidence type="ECO:0000256" key="2">
    <source>
        <dbReference type="ARBA" id="ARBA00022553"/>
    </source>
</evidence>
<dbReference type="FunFam" id="1.10.472.10:FF:000020">
    <property type="entry name" value="CDK5 and ABL1 enzyme substrate 1"/>
    <property type="match status" value="1"/>
</dbReference>
<dbReference type="EMBL" id="CARXXK010000002">
    <property type="protein sequence ID" value="CAI6356129.1"/>
    <property type="molecule type" value="Genomic_DNA"/>
</dbReference>
<dbReference type="InterPro" id="IPR036915">
    <property type="entry name" value="Cyclin-like_sf"/>
</dbReference>
<evidence type="ECO:0000256" key="1">
    <source>
        <dbReference type="ARBA" id="ARBA00008742"/>
    </source>
</evidence>
<evidence type="ECO:0000313" key="5">
    <source>
        <dbReference type="EMBL" id="CAI6356129.1"/>
    </source>
</evidence>
<keyword evidence="3" id="KW-0132">Cell division</keyword>
<name>A0AAV0WJT7_9HEMI</name>
<comment type="caution">
    <text evidence="5">The sequence shown here is derived from an EMBL/GenBank/DDBJ whole genome shotgun (WGS) entry which is preliminary data.</text>
</comment>
<keyword evidence="2" id="KW-0597">Phosphoprotein</keyword>
<keyword evidence="4" id="KW-0131">Cell cycle</keyword>